<name>A0ABT6BEJ5_9GAMM</name>
<organism evidence="1 2">
    <name type="scientific">Luteibacter sahnii</name>
    <dbReference type="NCBI Taxonomy" id="3021977"/>
    <lineage>
        <taxon>Bacteria</taxon>
        <taxon>Pseudomonadati</taxon>
        <taxon>Pseudomonadota</taxon>
        <taxon>Gammaproteobacteria</taxon>
        <taxon>Lysobacterales</taxon>
        <taxon>Rhodanobacteraceae</taxon>
        <taxon>Luteibacter</taxon>
    </lineage>
</organism>
<evidence type="ECO:0000313" key="1">
    <source>
        <dbReference type="EMBL" id="MDF4026516.1"/>
    </source>
</evidence>
<keyword evidence="2" id="KW-1185">Reference proteome</keyword>
<comment type="caution">
    <text evidence="1">The sequence shown here is derived from an EMBL/GenBank/DDBJ whole genome shotgun (WGS) entry which is preliminary data.</text>
</comment>
<proteinExistence type="predicted"/>
<dbReference type="Pfam" id="PF09998">
    <property type="entry name" value="DUF2239"/>
    <property type="match status" value="1"/>
</dbReference>
<dbReference type="InterPro" id="IPR018715">
    <property type="entry name" value="DUF2239"/>
</dbReference>
<dbReference type="EMBL" id="JARJJS010000005">
    <property type="protein sequence ID" value="MDF4026516.1"/>
    <property type="molecule type" value="Genomic_DNA"/>
</dbReference>
<dbReference type="Proteomes" id="UP001528850">
    <property type="component" value="Unassembled WGS sequence"/>
</dbReference>
<reference evidence="1 2" key="1">
    <citation type="journal article" date="2024" name="Curr. Microbiol.">
        <title>Luteibacter sahnii sp. nov., A Novel Yellow-Colored Xanthomonadin Pigment Producing Probiotic Bacterium from Healthy Rice Seed Microbiome.</title>
        <authorList>
            <person name="Jaiswal G."/>
            <person name="Rana R."/>
            <person name="Nayak P.K."/>
            <person name="Chouhan R."/>
            <person name="Gandhi S.G."/>
            <person name="Patel H.K."/>
            <person name="Patil P.B."/>
        </authorList>
    </citation>
    <scope>NUCLEOTIDE SEQUENCE [LARGE SCALE GENOMIC DNA]</scope>
    <source>
        <strain evidence="1 2">PPL201</strain>
    </source>
</reference>
<evidence type="ECO:0000313" key="2">
    <source>
        <dbReference type="Proteomes" id="UP001528850"/>
    </source>
</evidence>
<accession>A0ABT6BEJ5</accession>
<gene>
    <name evidence="1" type="ORF">P3W24_16210</name>
</gene>
<sequence length="188" mass="20672">MTTYTAFDGHRRIASGPLPRVAEQCKVLLDARPGAQPIIYDDTTGAPRDLDYRGSVDDMLARLDDVPAPEPTRRGPGRPRLGVVAREVTLLPRHWAWLAAQPGGASVALRRLVETASRDGAPVDRRRQRREAVDRVMFALAGDLPGYEDASRAFHRDDATGFARCMADWPADVRDYVALLAARVDAAE</sequence>
<protein>
    <submittedName>
        <fullName evidence="1">DUF2239 family protein</fullName>
    </submittedName>
</protein>